<feature type="transmembrane region" description="Helical" evidence="9">
    <location>
        <begin position="35"/>
        <end position="53"/>
    </location>
</feature>
<feature type="transmembrane region" description="Helical" evidence="9">
    <location>
        <begin position="6"/>
        <end position="23"/>
    </location>
</feature>
<evidence type="ECO:0000256" key="3">
    <source>
        <dbReference type="ARBA" id="ARBA00022692"/>
    </source>
</evidence>
<dbReference type="InterPro" id="IPR004776">
    <property type="entry name" value="Mem_transp_PIN-like"/>
</dbReference>
<evidence type="ECO:0000313" key="10">
    <source>
        <dbReference type="EMBL" id="KAI5060107.1"/>
    </source>
</evidence>
<feature type="transmembrane region" description="Helical" evidence="9">
    <location>
        <begin position="275"/>
        <end position="298"/>
    </location>
</feature>
<accession>A0A9D4U2F6</accession>
<dbReference type="EMBL" id="JABFUD020000024">
    <property type="protein sequence ID" value="KAI5060107.1"/>
    <property type="molecule type" value="Genomic_DNA"/>
</dbReference>
<protein>
    <recommendedName>
        <fullName evidence="12">Auxin efflux carrier family protein</fullName>
    </recommendedName>
</protein>
<feature type="transmembrane region" description="Helical" evidence="9">
    <location>
        <begin position="208"/>
        <end position="231"/>
    </location>
</feature>
<keyword evidence="3 9" id="KW-0812">Transmembrane</keyword>
<comment type="function">
    <text evidence="7">Involved in cellular auxin homeostasis by regulating auxin metabolism. Regulates intracellular auxin accumulation at the endoplasmic reticulum and thus auxin availability for nuclear auxin signaling.</text>
</comment>
<dbReference type="AlphaFoldDB" id="A0A9D4U2F6"/>
<keyword evidence="6" id="KW-0927">Auxin signaling pathway</keyword>
<name>A0A9D4U2F6_ADICA</name>
<comment type="caution">
    <text evidence="10">The sequence shown here is derived from an EMBL/GenBank/DDBJ whole genome shotgun (WGS) entry which is preliminary data.</text>
</comment>
<evidence type="ECO:0000256" key="5">
    <source>
        <dbReference type="ARBA" id="ARBA00023136"/>
    </source>
</evidence>
<keyword evidence="2" id="KW-0813">Transport</keyword>
<dbReference type="InterPro" id="IPR045033">
    <property type="entry name" value="PILS1/3/4/5/7"/>
</dbReference>
<dbReference type="PANTHER" id="PTHR31651:SF33">
    <property type="entry name" value="PROTEIN PIN-LIKES 1"/>
    <property type="match status" value="1"/>
</dbReference>
<evidence type="ECO:0000256" key="9">
    <source>
        <dbReference type="SAM" id="Phobius"/>
    </source>
</evidence>
<dbReference type="PANTHER" id="PTHR31651">
    <property type="match status" value="1"/>
</dbReference>
<dbReference type="GO" id="GO:0080162">
    <property type="term" value="P:endoplasmic reticulum to cytosol auxin transport"/>
    <property type="evidence" value="ECO:0007669"/>
    <property type="project" value="InterPro"/>
</dbReference>
<gene>
    <name evidence="10" type="ORF">GOP47_0024527</name>
</gene>
<evidence type="ECO:0000256" key="8">
    <source>
        <dbReference type="ARBA" id="ARBA00025752"/>
    </source>
</evidence>
<comment type="similarity">
    <text evidence="8">Belongs to the auxin efflux carrier (TC 2.A.69.2) family.</text>
</comment>
<feature type="transmembrane region" description="Helical" evidence="9">
    <location>
        <begin position="243"/>
        <end position="263"/>
    </location>
</feature>
<dbReference type="Gene3D" id="1.20.1530.20">
    <property type="match status" value="1"/>
</dbReference>
<dbReference type="GO" id="GO:0005789">
    <property type="term" value="C:endoplasmic reticulum membrane"/>
    <property type="evidence" value="ECO:0007669"/>
    <property type="project" value="UniProtKB-SubCell"/>
</dbReference>
<evidence type="ECO:0000313" key="11">
    <source>
        <dbReference type="Proteomes" id="UP000886520"/>
    </source>
</evidence>
<evidence type="ECO:0000256" key="2">
    <source>
        <dbReference type="ARBA" id="ARBA00022448"/>
    </source>
</evidence>
<evidence type="ECO:0008006" key="12">
    <source>
        <dbReference type="Google" id="ProtNLM"/>
    </source>
</evidence>
<organism evidence="10 11">
    <name type="scientific">Adiantum capillus-veneris</name>
    <name type="common">Maidenhair fern</name>
    <dbReference type="NCBI Taxonomy" id="13818"/>
    <lineage>
        <taxon>Eukaryota</taxon>
        <taxon>Viridiplantae</taxon>
        <taxon>Streptophyta</taxon>
        <taxon>Embryophyta</taxon>
        <taxon>Tracheophyta</taxon>
        <taxon>Polypodiopsida</taxon>
        <taxon>Polypodiidae</taxon>
        <taxon>Polypodiales</taxon>
        <taxon>Pteridineae</taxon>
        <taxon>Pteridaceae</taxon>
        <taxon>Vittarioideae</taxon>
        <taxon>Adiantum</taxon>
    </lineage>
</organism>
<feature type="transmembrane region" description="Helical" evidence="9">
    <location>
        <begin position="59"/>
        <end position="83"/>
    </location>
</feature>
<evidence type="ECO:0000256" key="1">
    <source>
        <dbReference type="ARBA" id="ARBA00004477"/>
    </source>
</evidence>
<dbReference type="GO" id="GO:0009734">
    <property type="term" value="P:auxin-activated signaling pathway"/>
    <property type="evidence" value="ECO:0007669"/>
    <property type="project" value="UniProtKB-KW"/>
</dbReference>
<keyword evidence="4 9" id="KW-1133">Transmembrane helix</keyword>
<dbReference type="Proteomes" id="UP000886520">
    <property type="component" value="Chromosome 24"/>
</dbReference>
<dbReference type="InterPro" id="IPR038770">
    <property type="entry name" value="Na+/solute_symporter_sf"/>
</dbReference>
<keyword evidence="5 9" id="KW-0472">Membrane</keyword>
<dbReference type="OrthoDB" id="191139at2759"/>
<dbReference type="Pfam" id="PF03547">
    <property type="entry name" value="Mem_trans"/>
    <property type="match status" value="2"/>
</dbReference>
<reference evidence="10" key="1">
    <citation type="submission" date="2021-01" db="EMBL/GenBank/DDBJ databases">
        <title>Adiantum capillus-veneris genome.</title>
        <authorList>
            <person name="Fang Y."/>
            <person name="Liao Q."/>
        </authorList>
    </citation>
    <scope>NUCLEOTIDE SEQUENCE</scope>
    <source>
        <strain evidence="10">H3</strain>
        <tissue evidence="10">Leaf</tissue>
    </source>
</reference>
<evidence type="ECO:0000256" key="6">
    <source>
        <dbReference type="ARBA" id="ARBA00023294"/>
    </source>
</evidence>
<evidence type="ECO:0000256" key="7">
    <source>
        <dbReference type="ARBA" id="ARBA00025100"/>
    </source>
</evidence>
<keyword evidence="11" id="KW-1185">Reference proteome</keyword>
<evidence type="ECO:0000256" key="4">
    <source>
        <dbReference type="ARBA" id="ARBA00022989"/>
    </source>
</evidence>
<proteinExistence type="inferred from homology"/>
<sequence>MPVLKVLLLGALGGLLATSYLGVLPEDARKHLNKLVFSVFTPALVFSNLVQAVSLENIVAWWFLPVNVVLTFVIGGLLGLLVIKVFKPQPQLVRLTLACCSAGNVGNLPLVLIPAVCMEPKSPFKQTQVCIRDGLAYVSFGLALYTSSRFSCFQFSLSPKLALCCDAPLRLIQDSLSTLGNAMLPSMILLLGGNLSQGSTGSTKMKSSVVAGIVVAKLVVVPMLGLCVVSGAAHLRLIPLDPLFQLVLLLQYTMPTAMTIGIITQLFGVGEQVSVVLLWSYLSSVVTTTLWTMLYIWLLF</sequence>
<comment type="subcellular location">
    <subcellularLocation>
        <location evidence="1">Endoplasmic reticulum membrane</location>
        <topology evidence="1">Multi-pass membrane protein</topology>
    </subcellularLocation>
</comment>